<dbReference type="GO" id="GO:0030420">
    <property type="term" value="P:establishment of competence for transformation"/>
    <property type="evidence" value="ECO:0007669"/>
    <property type="project" value="UniProtKB-KW"/>
</dbReference>
<evidence type="ECO:0008006" key="6">
    <source>
        <dbReference type="Google" id="ProtNLM"/>
    </source>
</evidence>
<dbReference type="EMBL" id="CP001791">
    <property type="protein sequence ID" value="ADH98955.1"/>
    <property type="molecule type" value="Genomic_DNA"/>
</dbReference>
<evidence type="ECO:0000313" key="4">
    <source>
        <dbReference type="EMBL" id="ADH98955.1"/>
    </source>
</evidence>
<keyword evidence="3" id="KW-0812">Transmembrane</keyword>
<keyword evidence="3" id="KW-0472">Membrane</keyword>
<dbReference type="HOGENOM" id="CLU_091705_7_0_9"/>
<gene>
    <name evidence="4" type="ordered locus">Bsel_1443</name>
</gene>
<protein>
    <recommendedName>
        <fullName evidence="6">Prepilin-type N-terminal cleavage/methylation domain-containing protein</fullName>
    </recommendedName>
</protein>
<dbReference type="InterPro" id="IPR045584">
    <property type="entry name" value="Pilin-like"/>
</dbReference>
<dbReference type="InterPro" id="IPR012902">
    <property type="entry name" value="N_methyl_site"/>
</dbReference>
<dbReference type="KEGG" id="bse:Bsel_1443"/>
<proteinExistence type="predicted"/>
<keyword evidence="3" id="KW-1133">Transmembrane helix</keyword>
<dbReference type="PROSITE" id="PS00409">
    <property type="entry name" value="PROKAR_NTER_METHYL"/>
    <property type="match status" value="1"/>
</dbReference>
<keyword evidence="2" id="KW-0178">Competence</keyword>
<dbReference type="eggNOG" id="COG4969">
    <property type="taxonomic scope" value="Bacteria"/>
</dbReference>
<evidence type="ECO:0000256" key="1">
    <source>
        <dbReference type="ARBA" id="ARBA00004241"/>
    </source>
</evidence>
<organism evidence="4 5">
    <name type="scientific">Bacillus selenitireducens (strain ATCC 700615 / DSM 15326 / MLS10)</name>
    <dbReference type="NCBI Taxonomy" id="439292"/>
    <lineage>
        <taxon>Bacteria</taxon>
        <taxon>Bacillati</taxon>
        <taxon>Bacillota</taxon>
        <taxon>Bacilli</taxon>
        <taxon>Bacillales</taxon>
        <taxon>Bacillaceae</taxon>
        <taxon>Salisediminibacterium</taxon>
    </lineage>
</organism>
<comment type="subcellular location">
    <subcellularLocation>
        <location evidence="1">Cell surface</location>
    </subcellularLocation>
</comment>
<keyword evidence="5" id="KW-1185">Reference proteome</keyword>
<dbReference type="Pfam" id="PF07963">
    <property type="entry name" value="N_methyl"/>
    <property type="match status" value="1"/>
</dbReference>
<evidence type="ECO:0000313" key="5">
    <source>
        <dbReference type="Proteomes" id="UP000000271"/>
    </source>
</evidence>
<feature type="transmembrane region" description="Helical" evidence="3">
    <location>
        <begin position="12"/>
        <end position="34"/>
    </location>
</feature>
<evidence type="ECO:0000256" key="3">
    <source>
        <dbReference type="SAM" id="Phobius"/>
    </source>
</evidence>
<dbReference type="Gene3D" id="3.30.700.10">
    <property type="entry name" value="Glycoprotein, Type 4 Pilin"/>
    <property type="match status" value="1"/>
</dbReference>
<accession>D6XT19</accession>
<dbReference type="RefSeq" id="WP_013172379.1">
    <property type="nucleotide sequence ID" value="NC_014219.1"/>
</dbReference>
<evidence type="ECO:0000256" key="2">
    <source>
        <dbReference type="ARBA" id="ARBA00023287"/>
    </source>
</evidence>
<name>D6XT19_BACIE</name>
<dbReference type="GO" id="GO:0009986">
    <property type="term" value="C:cell surface"/>
    <property type="evidence" value="ECO:0007669"/>
    <property type="project" value="UniProtKB-SubCell"/>
</dbReference>
<reference evidence="4" key="1">
    <citation type="submission" date="2009-10" db="EMBL/GenBank/DDBJ databases">
        <title>Complete sequence of Bacillus selenitireducens MLS10.</title>
        <authorList>
            <consortium name="US DOE Joint Genome Institute"/>
            <person name="Lucas S."/>
            <person name="Copeland A."/>
            <person name="Lapidus A."/>
            <person name="Glavina del Rio T."/>
            <person name="Dalin E."/>
            <person name="Tice H."/>
            <person name="Bruce D."/>
            <person name="Goodwin L."/>
            <person name="Pitluck S."/>
            <person name="Sims D."/>
            <person name="Brettin T."/>
            <person name="Detter J.C."/>
            <person name="Han C."/>
            <person name="Larimer F."/>
            <person name="Land M."/>
            <person name="Hauser L."/>
            <person name="Kyrpides N."/>
            <person name="Ovchinnikova G."/>
            <person name="Stolz J."/>
        </authorList>
    </citation>
    <scope>NUCLEOTIDE SEQUENCE [LARGE SCALE GENOMIC DNA]</scope>
    <source>
        <strain evidence="4">MLS10</strain>
    </source>
</reference>
<dbReference type="Proteomes" id="UP000000271">
    <property type="component" value="Chromosome"/>
</dbReference>
<dbReference type="STRING" id="439292.Bsel_1443"/>
<sequence length="156" mass="16913">MKKWLKNQKGLTLVELLAVIVILGIIAAIAVPAIGNIIENSRKDAQIANAEALYDAARLAQAGDNISGDVTFIAVEENDDNYIVPPENDNTDEYSLVNYIESSFPESDSFSDSYISAVVAVVDGEYTITLEGLEGTYIDATIQEIREDGRDVVEAP</sequence>
<dbReference type="AlphaFoldDB" id="D6XT19"/>
<dbReference type="NCBIfam" id="TIGR02532">
    <property type="entry name" value="IV_pilin_GFxxxE"/>
    <property type="match status" value="1"/>
</dbReference>
<dbReference type="SUPFAM" id="SSF54523">
    <property type="entry name" value="Pili subunits"/>
    <property type="match status" value="1"/>
</dbReference>